<keyword evidence="3" id="KW-1185">Reference proteome</keyword>
<sequence length="101" mass="11204">MADGQPLQTLNSNSIPKRQGTSACSSVSRNSANSPVTNYTFTAGKFLIVKLQKSVTLKLNLFQGEEEHGTITSDHLWLESILLMQKTIHFPFSQLQVLLLN</sequence>
<evidence type="ECO:0000313" key="2">
    <source>
        <dbReference type="EMBL" id="KAK4003886.1"/>
    </source>
</evidence>
<protein>
    <submittedName>
        <fullName evidence="2">Uncharacterized protein</fullName>
    </submittedName>
</protein>
<gene>
    <name evidence="2" type="ORF">OUZ56_005637</name>
</gene>
<comment type="caution">
    <text evidence="2">The sequence shown here is derived from an EMBL/GenBank/DDBJ whole genome shotgun (WGS) entry which is preliminary data.</text>
</comment>
<name>A0ABQ9YTF0_9CRUS</name>
<organism evidence="2 3">
    <name type="scientific">Daphnia magna</name>
    <dbReference type="NCBI Taxonomy" id="35525"/>
    <lineage>
        <taxon>Eukaryota</taxon>
        <taxon>Metazoa</taxon>
        <taxon>Ecdysozoa</taxon>
        <taxon>Arthropoda</taxon>
        <taxon>Crustacea</taxon>
        <taxon>Branchiopoda</taxon>
        <taxon>Diplostraca</taxon>
        <taxon>Cladocera</taxon>
        <taxon>Anomopoda</taxon>
        <taxon>Daphniidae</taxon>
        <taxon>Daphnia</taxon>
    </lineage>
</organism>
<dbReference type="Proteomes" id="UP001234178">
    <property type="component" value="Unassembled WGS sequence"/>
</dbReference>
<feature type="region of interest" description="Disordered" evidence="1">
    <location>
        <begin position="1"/>
        <end position="35"/>
    </location>
</feature>
<reference evidence="2 3" key="1">
    <citation type="journal article" date="2023" name="Nucleic Acids Res.">
        <title>The hologenome of Daphnia magna reveals possible DNA methylation and microbiome-mediated evolution of the host genome.</title>
        <authorList>
            <person name="Chaturvedi A."/>
            <person name="Li X."/>
            <person name="Dhandapani V."/>
            <person name="Marshall H."/>
            <person name="Kissane S."/>
            <person name="Cuenca-Cambronero M."/>
            <person name="Asole G."/>
            <person name="Calvet F."/>
            <person name="Ruiz-Romero M."/>
            <person name="Marangio P."/>
            <person name="Guigo R."/>
            <person name="Rago D."/>
            <person name="Mirbahai L."/>
            <person name="Eastwood N."/>
            <person name="Colbourne J.K."/>
            <person name="Zhou J."/>
            <person name="Mallon E."/>
            <person name="Orsini L."/>
        </authorList>
    </citation>
    <scope>NUCLEOTIDE SEQUENCE [LARGE SCALE GENOMIC DNA]</scope>
    <source>
        <strain evidence="2">LRV0_1</strain>
    </source>
</reference>
<dbReference type="EMBL" id="JAOYFB010000001">
    <property type="protein sequence ID" value="KAK4003886.1"/>
    <property type="molecule type" value="Genomic_DNA"/>
</dbReference>
<evidence type="ECO:0000256" key="1">
    <source>
        <dbReference type="SAM" id="MobiDB-lite"/>
    </source>
</evidence>
<accession>A0ABQ9YTF0</accession>
<evidence type="ECO:0000313" key="3">
    <source>
        <dbReference type="Proteomes" id="UP001234178"/>
    </source>
</evidence>
<proteinExistence type="predicted"/>